<dbReference type="InterPro" id="IPR001478">
    <property type="entry name" value="PDZ"/>
</dbReference>
<feature type="transmembrane region" description="Helical" evidence="2">
    <location>
        <begin position="12"/>
        <end position="32"/>
    </location>
</feature>
<dbReference type="InterPro" id="IPR027065">
    <property type="entry name" value="Lon_Prtase"/>
</dbReference>
<dbReference type="GO" id="GO:0004176">
    <property type="term" value="F:ATP-dependent peptidase activity"/>
    <property type="evidence" value="ECO:0007669"/>
    <property type="project" value="UniProtKB-UniRule"/>
</dbReference>
<evidence type="ECO:0000313" key="6">
    <source>
        <dbReference type="Proteomes" id="UP000339690"/>
    </source>
</evidence>
<dbReference type="InterPro" id="IPR008269">
    <property type="entry name" value="Lon_proteolytic"/>
</dbReference>
<proteinExistence type="inferred from homology"/>
<organism evidence="5 6">
    <name type="scientific">Gracilibacillus salitolerans</name>
    <dbReference type="NCBI Taxonomy" id="2663022"/>
    <lineage>
        <taxon>Bacteria</taxon>
        <taxon>Bacillati</taxon>
        <taxon>Bacillota</taxon>
        <taxon>Bacilli</taxon>
        <taxon>Bacillales</taxon>
        <taxon>Bacillaceae</taxon>
        <taxon>Gracilibacillus</taxon>
    </lineage>
</organism>
<dbReference type="PROSITE" id="PS51786">
    <property type="entry name" value="LON_PROTEOLYTIC"/>
    <property type="match status" value="1"/>
</dbReference>
<keyword evidence="6" id="KW-1185">Reference proteome</keyword>
<feature type="active site" evidence="1">
    <location>
        <position position="282"/>
    </location>
</feature>
<dbReference type="InterPro" id="IPR014721">
    <property type="entry name" value="Ribsml_uS5_D2-typ_fold_subgr"/>
</dbReference>
<dbReference type="Proteomes" id="UP000339690">
    <property type="component" value="Chromosome"/>
</dbReference>
<dbReference type="SUPFAM" id="SSF54211">
    <property type="entry name" value="Ribosomal protein S5 domain 2-like"/>
    <property type="match status" value="1"/>
</dbReference>
<dbReference type="EC" id="3.4.21.53" evidence="1"/>
<feature type="domain" description="PDZ" evidence="3">
    <location>
        <begin position="115"/>
        <end position="189"/>
    </location>
</feature>
<feature type="active site" evidence="1">
    <location>
        <position position="237"/>
    </location>
</feature>
<keyword evidence="1" id="KW-0720">Serine protease</keyword>
<gene>
    <name evidence="5" type="ORF">GI584_10400</name>
</gene>
<dbReference type="GO" id="GO:0004252">
    <property type="term" value="F:serine-type endopeptidase activity"/>
    <property type="evidence" value="ECO:0007669"/>
    <property type="project" value="UniProtKB-UniRule"/>
</dbReference>
<dbReference type="InterPro" id="IPR020568">
    <property type="entry name" value="Ribosomal_Su5_D2-typ_SF"/>
</dbReference>
<comment type="catalytic activity">
    <reaction evidence="1">
        <text>Hydrolysis of proteins in presence of ATP.</text>
        <dbReference type="EC" id="3.4.21.53"/>
    </reaction>
</comment>
<reference evidence="5 6" key="1">
    <citation type="submission" date="2019-11" db="EMBL/GenBank/DDBJ databases">
        <title>Gracilibacillus salitolerans sp. nov., a moderate halophile isolated from a saline soil in northwest China.</title>
        <authorList>
            <person name="Gan L."/>
        </authorList>
    </citation>
    <scope>NUCLEOTIDE SEQUENCE [LARGE SCALE GENOMIC DNA]</scope>
    <source>
        <strain evidence="5 6">SCU50</strain>
    </source>
</reference>
<dbReference type="Pfam" id="PF13180">
    <property type="entry name" value="PDZ_2"/>
    <property type="match status" value="1"/>
</dbReference>
<evidence type="ECO:0000256" key="2">
    <source>
        <dbReference type="SAM" id="Phobius"/>
    </source>
</evidence>
<evidence type="ECO:0000259" key="3">
    <source>
        <dbReference type="PROSITE" id="PS50106"/>
    </source>
</evidence>
<dbReference type="GO" id="GO:0006508">
    <property type="term" value="P:proteolysis"/>
    <property type="evidence" value="ECO:0007669"/>
    <property type="project" value="UniProtKB-KW"/>
</dbReference>
<dbReference type="EMBL" id="CP045915">
    <property type="protein sequence ID" value="QGH34411.1"/>
    <property type="molecule type" value="Genomic_DNA"/>
</dbReference>
<keyword evidence="2" id="KW-0812">Transmembrane</keyword>
<dbReference type="NCBIfam" id="NF041438">
    <property type="entry name" value="SepM_fam_S16"/>
    <property type="match status" value="1"/>
</dbReference>
<accession>A0A5Q2TJU9</accession>
<protein>
    <recommendedName>
        <fullName evidence="1">endopeptidase La</fullName>
        <ecNumber evidence="1">3.4.21.53</ecNumber>
    </recommendedName>
</protein>
<keyword evidence="1" id="KW-0378">Hydrolase</keyword>
<dbReference type="AlphaFoldDB" id="A0A5Q2TJU9"/>
<feature type="domain" description="Lon proteolytic" evidence="4">
    <location>
        <begin position="192"/>
        <end position="339"/>
    </location>
</feature>
<dbReference type="Pfam" id="PF05362">
    <property type="entry name" value="Lon_C"/>
    <property type="match status" value="1"/>
</dbReference>
<name>A0A5Q2TJU9_9BACI</name>
<evidence type="ECO:0000259" key="4">
    <source>
        <dbReference type="PROSITE" id="PS51786"/>
    </source>
</evidence>
<evidence type="ECO:0000256" key="1">
    <source>
        <dbReference type="PROSITE-ProRule" id="PRU01122"/>
    </source>
</evidence>
<dbReference type="GO" id="GO:0005524">
    <property type="term" value="F:ATP binding"/>
    <property type="evidence" value="ECO:0007669"/>
    <property type="project" value="InterPro"/>
</dbReference>
<dbReference type="SMART" id="SM00228">
    <property type="entry name" value="PDZ"/>
    <property type="match status" value="1"/>
</dbReference>
<evidence type="ECO:0000313" key="5">
    <source>
        <dbReference type="EMBL" id="QGH34411.1"/>
    </source>
</evidence>
<dbReference type="PANTHER" id="PTHR10046">
    <property type="entry name" value="ATP DEPENDENT LON PROTEASE FAMILY MEMBER"/>
    <property type="match status" value="1"/>
</dbReference>
<keyword evidence="1" id="KW-0645">Protease</keyword>
<dbReference type="InterPro" id="IPR036034">
    <property type="entry name" value="PDZ_sf"/>
</dbReference>
<dbReference type="KEGG" id="grc:GI584_10400"/>
<keyword evidence="2" id="KW-0472">Membrane</keyword>
<keyword evidence="2" id="KW-1133">Transmembrane helix</keyword>
<dbReference type="SUPFAM" id="SSF50156">
    <property type="entry name" value="PDZ domain-like"/>
    <property type="match status" value="1"/>
</dbReference>
<dbReference type="Gene3D" id="3.30.230.10">
    <property type="match status" value="1"/>
</dbReference>
<dbReference type="Gene3D" id="2.30.42.10">
    <property type="match status" value="1"/>
</dbReference>
<comment type="similarity">
    <text evidence="1">Belongs to the peptidase S16 family.</text>
</comment>
<dbReference type="PROSITE" id="PS50106">
    <property type="entry name" value="PDZ"/>
    <property type="match status" value="1"/>
</dbReference>
<dbReference type="GO" id="GO:0030163">
    <property type="term" value="P:protein catabolic process"/>
    <property type="evidence" value="ECO:0007669"/>
    <property type="project" value="InterPro"/>
</dbReference>
<dbReference type="RefSeq" id="WP_153791189.1">
    <property type="nucleotide sequence ID" value="NZ_CP045915.1"/>
</dbReference>
<sequence>MFQKKSKSRIIGYFVALIIIFMLFSYQLPFYIHKPGHADPLNPVVEVAGASESEGDMHLVTIQGGRATPFQYMLALWRDYYDILPIEDVLLDGMTDEEYRQMQLMMMESSQEASTVVAYEAAKKEINIDYEGVYVVSVVEDMPADGILQSADEIIEIDGHTINEADDLIDYVTTKDVGDNISLTIRRNDETFETSIALEALEALNGQPGIGIQLVTNRSVTVAPDLTFTSGEIGGPSAGLMFSLEIYDQLTEEDITKGYQIAGTGEIDYQGNVGRIGGVDKKVVAADRAGCDIFFAPNENGREDSNYQIAKQVAEEIGTDMEIIPVDTFDDALDYLENLNG</sequence>